<gene>
    <name evidence="1" type="ORF">SAMN05892877_113177</name>
</gene>
<evidence type="ECO:0008006" key="3">
    <source>
        <dbReference type="Google" id="ProtNLM"/>
    </source>
</evidence>
<dbReference type="InterPro" id="IPR038578">
    <property type="entry name" value="GT29-like_sf"/>
</dbReference>
<evidence type="ECO:0000313" key="2">
    <source>
        <dbReference type="Proteomes" id="UP000219167"/>
    </source>
</evidence>
<evidence type="ECO:0000313" key="1">
    <source>
        <dbReference type="EMBL" id="SOC44958.1"/>
    </source>
</evidence>
<organism evidence="1 2">
    <name type="scientific">Rhizobium subbaraonis</name>
    <dbReference type="NCBI Taxonomy" id="908946"/>
    <lineage>
        <taxon>Bacteria</taxon>
        <taxon>Pseudomonadati</taxon>
        <taxon>Pseudomonadota</taxon>
        <taxon>Alphaproteobacteria</taxon>
        <taxon>Hyphomicrobiales</taxon>
        <taxon>Rhizobiaceae</taxon>
        <taxon>Rhizobium/Agrobacterium group</taxon>
        <taxon>Rhizobium</taxon>
    </lineage>
</organism>
<dbReference type="EMBL" id="OBQD01000013">
    <property type="protein sequence ID" value="SOC44958.1"/>
    <property type="molecule type" value="Genomic_DNA"/>
</dbReference>
<name>A0A285UU98_9HYPH</name>
<reference evidence="1 2" key="1">
    <citation type="submission" date="2017-08" db="EMBL/GenBank/DDBJ databases">
        <authorList>
            <person name="de Groot N.N."/>
        </authorList>
    </citation>
    <scope>NUCLEOTIDE SEQUENCE [LARGE SCALE GENOMIC DNA]</scope>
    <source>
        <strain evidence="1 2">JC85</strain>
    </source>
</reference>
<keyword evidence="2" id="KW-1185">Reference proteome</keyword>
<dbReference type="OrthoDB" id="8451561at2"/>
<dbReference type="AlphaFoldDB" id="A0A285UU98"/>
<sequence>MGRRIMIVGNGAVAEGAGAIIDAADFVVRFNLSRNTARSGRRTDAVAVCNTGRPATEMLDGPEWRDSAPVRAACEIWSVRDPEKFASLRPQLAVSHPELDDFCDDRTEDFARFAAENGKRHRVIPALVHAAADAALAPHAPGAYVVPSSGLVTLFQVLTEPEFAGAEVVMAGFSHEGWDGHPFAAERRLVASLAAAGRIRLMDASSPSLFPPSLSPSQGA</sequence>
<dbReference type="Gene3D" id="3.90.1480.20">
    <property type="entry name" value="Glycosyl transferase family 29"/>
    <property type="match status" value="1"/>
</dbReference>
<accession>A0A285UU98</accession>
<dbReference type="Proteomes" id="UP000219167">
    <property type="component" value="Unassembled WGS sequence"/>
</dbReference>
<proteinExistence type="predicted"/>
<protein>
    <recommendedName>
        <fullName evidence="3">Urease operon accessory protein</fullName>
    </recommendedName>
</protein>